<accession>A0A4Y3KLR5</accession>
<dbReference type="AlphaFoldDB" id="A0A4Y3KLR5"/>
<dbReference type="Proteomes" id="UP000320461">
    <property type="component" value="Unassembled WGS sequence"/>
</dbReference>
<keyword evidence="2" id="KW-0812">Transmembrane</keyword>
<evidence type="ECO:0000313" key="4">
    <source>
        <dbReference type="Proteomes" id="UP000320461"/>
    </source>
</evidence>
<reference evidence="3 4" key="1">
    <citation type="submission" date="2019-06" db="EMBL/GenBank/DDBJ databases">
        <title>Whole genome shotgun sequence of Cellulomonas gelida NBRC 3748.</title>
        <authorList>
            <person name="Hosoyama A."/>
            <person name="Uohara A."/>
            <person name="Ohji S."/>
            <person name="Ichikawa N."/>
        </authorList>
    </citation>
    <scope>NUCLEOTIDE SEQUENCE [LARGE SCALE GENOMIC DNA]</scope>
    <source>
        <strain evidence="3 4">NBRC 3748</strain>
    </source>
</reference>
<feature type="compositionally biased region" description="Low complexity" evidence="1">
    <location>
        <begin position="115"/>
        <end position="136"/>
    </location>
</feature>
<gene>
    <name evidence="3" type="ORF">CGE01nite_22130</name>
</gene>
<protein>
    <recommendedName>
        <fullName evidence="5">DUF4232 domain-containing protein</fullName>
    </recommendedName>
</protein>
<keyword evidence="2" id="KW-0472">Membrane</keyword>
<evidence type="ECO:0000256" key="2">
    <source>
        <dbReference type="SAM" id="Phobius"/>
    </source>
</evidence>
<evidence type="ECO:0008006" key="5">
    <source>
        <dbReference type="Google" id="ProtNLM"/>
    </source>
</evidence>
<name>A0A4Y3KLR5_9CELL</name>
<feature type="region of interest" description="Disordered" evidence="1">
    <location>
        <begin position="112"/>
        <end position="170"/>
    </location>
</feature>
<comment type="caution">
    <text evidence="3">The sequence shown here is derived from an EMBL/GenBank/DDBJ whole genome shotgun (WGS) entry which is preliminary data.</text>
</comment>
<keyword evidence="4" id="KW-1185">Reference proteome</keyword>
<dbReference type="EMBL" id="BJLQ01000023">
    <property type="protein sequence ID" value="GEA84962.1"/>
    <property type="molecule type" value="Genomic_DNA"/>
</dbReference>
<evidence type="ECO:0000313" key="3">
    <source>
        <dbReference type="EMBL" id="GEA84962.1"/>
    </source>
</evidence>
<feature type="transmembrane region" description="Helical" evidence="2">
    <location>
        <begin position="89"/>
        <end position="107"/>
    </location>
</feature>
<evidence type="ECO:0000256" key="1">
    <source>
        <dbReference type="SAM" id="MobiDB-lite"/>
    </source>
</evidence>
<feature type="region of interest" description="Disordered" evidence="1">
    <location>
        <begin position="1"/>
        <end position="77"/>
    </location>
</feature>
<keyword evidence="2" id="KW-1133">Transmembrane helix</keyword>
<organism evidence="3 4">
    <name type="scientific">Cellulomonas gelida</name>
    <dbReference type="NCBI Taxonomy" id="1712"/>
    <lineage>
        <taxon>Bacteria</taxon>
        <taxon>Bacillati</taxon>
        <taxon>Actinomycetota</taxon>
        <taxon>Actinomycetes</taxon>
        <taxon>Micrococcales</taxon>
        <taxon>Cellulomonadaceae</taxon>
        <taxon>Cellulomonas</taxon>
    </lineage>
</organism>
<feature type="compositionally biased region" description="Acidic residues" evidence="1">
    <location>
        <begin position="52"/>
        <end position="61"/>
    </location>
</feature>
<sequence length="303" mass="31167">MPASVATRVAPTRDDEEAGRVIPASCQSLMSDPRRAGGRGAAGVGATRTVGDDDGTGEEQDVVQGSGAGRRPGAPRAPLPRRVYVVRRLIVVAVPLVLVAFVVWWFLGRSSSDGTTSRAQTTATSTAKATTKATTKATDKGTKGNSASSSEDDDATSDDEVRSAAEEAASAAGVPVCVPDTLDVEFEATADAYSGGDKPAFRITVTNTGDEACLLEAGDANRRVAVSSGDDLVWSSSHCLPAEPASRPLLLGPGAPSDEVYTWPRVRSAKGCTSGGDAPRAGTYTAKLRLGGETVGKAVFDLR</sequence>
<proteinExistence type="predicted"/>